<dbReference type="OrthoDB" id="3641682at2759"/>
<name>A0A8K0PDJ9_9PEZI</name>
<evidence type="ECO:0000313" key="2">
    <source>
        <dbReference type="EMBL" id="KAG8625786.1"/>
    </source>
</evidence>
<evidence type="ECO:0000313" key="3">
    <source>
        <dbReference type="Proteomes" id="UP000809789"/>
    </source>
</evidence>
<dbReference type="EMBL" id="JAESVG020000007">
    <property type="protein sequence ID" value="KAG8625786.1"/>
    <property type="molecule type" value="Genomic_DNA"/>
</dbReference>
<keyword evidence="3" id="KW-1185">Reference proteome</keyword>
<organism evidence="2 3">
    <name type="scientific">Elsinoe batatas</name>
    <dbReference type="NCBI Taxonomy" id="2601811"/>
    <lineage>
        <taxon>Eukaryota</taxon>
        <taxon>Fungi</taxon>
        <taxon>Dikarya</taxon>
        <taxon>Ascomycota</taxon>
        <taxon>Pezizomycotina</taxon>
        <taxon>Dothideomycetes</taxon>
        <taxon>Dothideomycetidae</taxon>
        <taxon>Myriangiales</taxon>
        <taxon>Elsinoaceae</taxon>
        <taxon>Elsinoe</taxon>
    </lineage>
</organism>
<reference evidence="2" key="1">
    <citation type="submission" date="2021-07" db="EMBL/GenBank/DDBJ databases">
        <title>Elsinoe batatas strain:CRI-CJ2 Genome sequencing and assembly.</title>
        <authorList>
            <person name="Huang L."/>
        </authorList>
    </citation>
    <scope>NUCLEOTIDE SEQUENCE</scope>
    <source>
        <strain evidence="2">CRI-CJ2</strain>
    </source>
</reference>
<evidence type="ECO:0000256" key="1">
    <source>
        <dbReference type="SAM" id="Coils"/>
    </source>
</evidence>
<sequence length="335" mass="37109">MYTNEQAFVNCLVPFSGDLGLARRGSMKDAATLRAEMSVGALPAFQDLTSLIETDNLLPELPAQNLPPPSVFNETRLAKRQCEPWPVQTTVLHGDGNPHQNYFHQQRTSPVQCSQNGCSATYTHGDSFTVGWSASFPIFKWIGGGFNVGMTWTTSEGTTCNGTPGEEVCVWYNTAHTAYTVENWTTDDVCMNKERMESLSIVKSANAFNRGGKILSDGRAWLACSCIRCSSRLVAHVRYGIKESAADKKEEPKDDLDEYVTQRQINAVTTTFLNKNGKIAKLEANDKVNKDEIKSLKRKVADLEGKLADLGGKLEKIHQSIEQARALTYIKDEED</sequence>
<keyword evidence="1" id="KW-0175">Coiled coil</keyword>
<gene>
    <name evidence="2" type="ORF">KVT40_006187</name>
</gene>
<dbReference type="Proteomes" id="UP000809789">
    <property type="component" value="Unassembled WGS sequence"/>
</dbReference>
<accession>A0A8K0PDJ9</accession>
<dbReference type="AlphaFoldDB" id="A0A8K0PDJ9"/>
<protein>
    <submittedName>
        <fullName evidence="2">Uncharacterized protein</fullName>
    </submittedName>
</protein>
<proteinExistence type="predicted"/>
<feature type="coiled-coil region" evidence="1">
    <location>
        <begin position="279"/>
        <end position="313"/>
    </location>
</feature>
<comment type="caution">
    <text evidence="2">The sequence shown here is derived from an EMBL/GenBank/DDBJ whole genome shotgun (WGS) entry which is preliminary data.</text>
</comment>